<evidence type="ECO:0000313" key="4">
    <source>
        <dbReference type="Proteomes" id="UP000029643"/>
    </source>
</evidence>
<dbReference type="STRING" id="221126.SAMN04489722_10616"/>
<dbReference type="EMBL" id="BBNU01000006">
    <property type="protein sequence ID" value="GAL79519.1"/>
    <property type="molecule type" value="Genomic_DNA"/>
</dbReference>
<dbReference type="SUPFAM" id="SSF51556">
    <property type="entry name" value="Metallo-dependent hydrolases"/>
    <property type="match status" value="1"/>
</dbReference>
<gene>
    <name evidence="3" type="ORF">JCM19274_2027</name>
</gene>
<dbReference type="PANTHER" id="PTHR43569">
    <property type="entry name" value="AMIDOHYDROLASE"/>
    <property type="match status" value="1"/>
</dbReference>
<dbReference type="Proteomes" id="UP000029643">
    <property type="component" value="Unassembled WGS sequence"/>
</dbReference>
<accession>A0A090WVW0</accession>
<comment type="similarity">
    <text evidence="1">Belongs to the metallo-dependent hydrolases superfamily.</text>
</comment>
<keyword evidence="3" id="KW-0378">Hydrolase</keyword>
<dbReference type="GO" id="GO:0016787">
    <property type="term" value="F:hydrolase activity"/>
    <property type="evidence" value="ECO:0007669"/>
    <property type="project" value="UniProtKB-KW"/>
</dbReference>
<comment type="caution">
    <text evidence="3">The sequence shown here is derived from an EMBL/GenBank/DDBJ whole genome shotgun (WGS) entry which is preliminary data.</text>
</comment>
<sequence>MKIDAHQHFWSYNPVRDSWIDASMEVIRKDFLPKNLKPILDANAIDGCIVVEANPSEAETRFLLDLAHKNPFIKGVVGWVDLCADNAEARLKHFSENKMFKGVRYLLQVENEDFVLREDFQQGISKLSQFNLAYDVLIFPKHLANVVKLVEKFPNQQFVIDHIAKPQISKGLDPDWVKHIMKLGTFKNVACKISGMVTETEDFNFQLEDFTPFLDTMVDAFGTDRLLFGSDWPVCLLAAEYKSVLQIIENYFIDFSEEEQRQIMGENAIKIYNL</sequence>
<dbReference type="Gene3D" id="3.20.20.140">
    <property type="entry name" value="Metal-dependent hydrolases"/>
    <property type="match status" value="1"/>
</dbReference>
<protein>
    <submittedName>
        <fullName evidence="3">L-fuconolactone hydrolase</fullName>
    </submittedName>
</protein>
<evidence type="ECO:0000259" key="2">
    <source>
        <dbReference type="Pfam" id="PF04909"/>
    </source>
</evidence>
<dbReference type="InterPro" id="IPR006680">
    <property type="entry name" value="Amidohydro-rel"/>
</dbReference>
<proteinExistence type="inferred from homology"/>
<dbReference type="Pfam" id="PF04909">
    <property type="entry name" value="Amidohydro_2"/>
    <property type="match status" value="1"/>
</dbReference>
<dbReference type="RefSeq" id="WP_042497411.1">
    <property type="nucleotide sequence ID" value="NZ_BBNU01000006.1"/>
</dbReference>
<evidence type="ECO:0000313" key="3">
    <source>
        <dbReference type="EMBL" id="GAL79519.1"/>
    </source>
</evidence>
<evidence type="ECO:0000256" key="1">
    <source>
        <dbReference type="ARBA" id="ARBA00038310"/>
    </source>
</evidence>
<reference evidence="3 4" key="1">
    <citation type="journal article" date="2014" name="Genome Announc.">
        <title>Draft Genome Sequences of Marine Flavobacterium Algibacter lectus Strains SS8 and NR4.</title>
        <authorList>
            <person name="Takatani N."/>
            <person name="Nakanishi M."/>
            <person name="Meirelles P."/>
            <person name="Mino S."/>
            <person name="Suda W."/>
            <person name="Oshima K."/>
            <person name="Hattori M."/>
            <person name="Ohkuma M."/>
            <person name="Hosokawa M."/>
            <person name="Miyashita K."/>
            <person name="Thompson F.L."/>
            <person name="Niwa A."/>
            <person name="Sawabe T."/>
            <person name="Sawabe T."/>
        </authorList>
    </citation>
    <scope>NUCLEOTIDE SEQUENCE [LARGE SCALE GENOMIC DNA]</scope>
    <source>
        <strain evidence="4">JCM19274</strain>
    </source>
</reference>
<dbReference type="PANTHER" id="PTHR43569:SF2">
    <property type="entry name" value="AMIDOHYDROLASE-RELATED DOMAIN-CONTAINING PROTEIN"/>
    <property type="match status" value="1"/>
</dbReference>
<dbReference type="AlphaFoldDB" id="A0A090WVW0"/>
<name>A0A090WVW0_9FLAO</name>
<dbReference type="InterPro" id="IPR052350">
    <property type="entry name" value="Metallo-dep_Lactonases"/>
</dbReference>
<dbReference type="InterPro" id="IPR032466">
    <property type="entry name" value="Metal_Hydrolase"/>
</dbReference>
<feature type="domain" description="Amidohydrolase-related" evidence="2">
    <location>
        <begin position="3"/>
        <end position="274"/>
    </location>
</feature>
<organism evidence="3 4">
    <name type="scientific">Algibacter lectus</name>
    <dbReference type="NCBI Taxonomy" id="221126"/>
    <lineage>
        <taxon>Bacteria</taxon>
        <taxon>Pseudomonadati</taxon>
        <taxon>Bacteroidota</taxon>
        <taxon>Flavobacteriia</taxon>
        <taxon>Flavobacteriales</taxon>
        <taxon>Flavobacteriaceae</taxon>
        <taxon>Algibacter</taxon>
    </lineage>
</organism>